<dbReference type="InterPro" id="IPR001638">
    <property type="entry name" value="Solute-binding_3/MltF_N"/>
</dbReference>
<evidence type="ECO:0000259" key="3">
    <source>
        <dbReference type="SMART" id="SM00062"/>
    </source>
</evidence>
<feature type="domain" description="Solute-binding protein family 3/N-terminal" evidence="3">
    <location>
        <begin position="67"/>
        <end position="285"/>
    </location>
</feature>
<gene>
    <name evidence="4" type="ORF">SAMN05192585_12056</name>
</gene>
<accession>A0A1H0BTM9</accession>
<feature type="signal peptide" evidence="2">
    <location>
        <begin position="1"/>
        <end position="17"/>
    </location>
</feature>
<dbReference type="OrthoDB" id="9774451at2"/>
<dbReference type="EMBL" id="FNID01000020">
    <property type="protein sequence ID" value="SDN48960.1"/>
    <property type="molecule type" value="Genomic_DNA"/>
</dbReference>
<reference evidence="4 5" key="1">
    <citation type="submission" date="2016-10" db="EMBL/GenBank/DDBJ databases">
        <authorList>
            <person name="de Groot N.N."/>
        </authorList>
    </citation>
    <scope>NUCLEOTIDE SEQUENCE [LARGE SCALE GENOMIC DNA]</scope>
    <source>
        <strain evidence="4 5">CGMCC 1.5012</strain>
    </source>
</reference>
<dbReference type="Pfam" id="PF00497">
    <property type="entry name" value="SBP_bac_3"/>
    <property type="match status" value="1"/>
</dbReference>
<keyword evidence="5" id="KW-1185">Reference proteome</keyword>
<dbReference type="Gene3D" id="3.40.190.10">
    <property type="entry name" value="Periplasmic binding protein-like II"/>
    <property type="match status" value="2"/>
</dbReference>
<dbReference type="PROSITE" id="PS51257">
    <property type="entry name" value="PROKAR_LIPOPROTEIN"/>
    <property type="match status" value="1"/>
</dbReference>
<dbReference type="STRING" id="258515.SAMN05192585_12056"/>
<dbReference type="PANTHER" id="PTHR35936">
    <property type="entry name" value="MEMBRANE-BOUND LYTIC MUREIN TRANSGLYCOSYLASE F"/>
    <property type="match status" value="1"/>
</dbReference>
<proteinExistence type="predicted"/>
<keyword evidence="1 2" id="KW-0732">Signal</keyword>
<protein>
    <submittedName>
        <fullName evidence="4">Amino acid ABC transporter substrate-binding protein, PAAT family</fullName>
    </submittedName>
</protein>
<sequence>MKKIALILALVMLFVFAGCTSTAPAASSAVPASSEAASSVAASSEAASSAAPAAQGAKLDAIKKAGKLVMLTNAAFPPFEYMGNDNKPAGVDVEVAQAIAKDLGVELEIVNMDFDLLIESLKAGKGDLILAGMTIKPERLEQVDFSKEYVKSAQYVIIKSGSGVTADKLDGLTIAVQQDTTGDFYATDDIKAKEVLRFKSGIEAGSALSSGKCDAVIIDKLPAEKIAANSSGKLEVLPKALTEESYAIAVAKENKDLLEAVNASLDKLIADGTVDKLIVKHMEIA</sequence>
<evidence type="ECO:0000313" key="5">
    <source>
        <dbReference type="Proteomes" id="UP000199182"/>
    </source>
</evidence>
<dbReference type="SUPFAM" id="SSF53850">
    <property type="entry name" value="Periplasmic binding protein-like II"/>
    <property type="match status" value="1"/>
</dbReference>
<feature type="chain" id="PRO_5039407817" evidence="2">
    <location>
        <begin position="18"/>
        <end position="285"/>
    </location>
</feature>
<dbReference type="PANTHER" id="PTHR35936:SF17">
    <property type="entry name" value="ARGININE-BINDING EXTRACELLULAR PROTEIN ARTP"/>
    <property type="match status" value="1"/>
</dbReference>
<name>A0A1H0BTM9_9FIRM</name>
<dbReference type="SMART" id="SM00062">
    <property type="entry name" value="PBPb"/>
    <property type="match status" value="1"/>
</dbReference>
<organism evidence="4 5">
    <name type="scientific">Acetanaerobacterium elongatum</name>
    <dbReference type="NCBI Taxonomy" id="258515"/>
    <lineage>
        <taxon>Bacteria</taxon>
        <taxon>Bacillati</taxon>
        <taxon>Bacillota</taxon>
        <taxon>Clostridia</taxon>
        <taxon>Eubacteriales</taxon>
        <taxon>Oscillospiraceae</taxon>
        <taxon>Acetanaerobacterium</taxon>
    </lineage>
</organism>
<evidence type="ECO:0000313" key="4">
    <source>
        <dbReference type="EMBL" id="SDN48960.1"/>
    </source>
</evidence>
<dbReference type="Proteomes" id="UP000199182">
    <property type="component" value="Unassembled WGS sequence"/>
</dbReference>
<dbReference type="CDD" id="cd13530">
    <property type="entry name" value="PBP2_peptides_like"/>
    <property type="match status" value="1"/>
</dbReference>
<dbReference type="RefSeq" id="WP_092640773.1">
    <property type="nucleotide sequence ID" value="NZ_FNID01000020.1"/>
</dbReference>
<evidence type="ECO:0000256" key="1">
    <source>
        <dbReference type="ARBA" id="ARBA00022729"/>
    </source>
</evidence>
<evidence type="ECO:0000256" key="2">
    <source>
        <dbReference type="SAM" id="SignalP"/>
    </source>
</evidence>
<dbReference type="AlphaFoldDB" id="A0A1H0BTM9"/>